<protein>
    <submittedName>
        <fullName evidence="1">Uncharacterized protein</fullName>
    </submittedName>
</protein>
<sequence length="159" mass="17932">MRSTADELHCFVQFPLITISMYVAVVTERLACPPAFLLLEKQASIGWEGRLEKPFATAVDLNGQKIKCQRADLFPALDRTFCCQDLNRPKVWTNRPTNLPHSPLGFELTPLLTADPLLELETFLPIAVICSRWPPIKRKSLFNGVPRTLLAVSFQKTLP</sequence>
<proteinExistence type="predicted"/>
<reference evidence="1" key="1">
    <citation type="submission" date="2020-08" db="EMBL/GenBank/DDBJ databases">
        <title>Multicomponent nature underlies the extraordinary mechanical properties of spider dragline silk.</title>
        <authorList>
            <person name="Kono N."/>
            <person name="Nakamura H."/>
            <person name="Mori M."/>
            <person name="Yoshida Y."/>
            <person name="Ohtoshi R."/>
            <person name="Malay A.D."/>
            <person name="Moran D.A.P."/>
            <person name="Tomita M."/>
            <person name="Numata K."/>
            <person name="Arakawa K."/>
        </authorList>
    </citation>
    <scope>NUCLEOTIDE SEQUENCE</scope>
</reference>
<dbReference type="EMBL" id="BMAV01010775">
    <property type="protein sequence ID" value="GFY56140.1"/>
    <property type="molecule type" value="Genomic_DNA"/>
</dbReference>
<dbReference type="Proteomes" id="UP000886998">
    <property type="component" value="Unassembled WGS sequence"/>
</dbReference>
<comment type="caution">
    <text evidence="1">The sequence shown here is derived from an EMBL/GenBank/DDBJ whole genome shotgun (WGS) entry which is preliminary data.</text>
</comment>
<gene>
    <name evidence="1" type="ORF">TNIN_98101</name>
</gene>
<dbReference type="AlphaFoldDB" id="A0A8X6XP62"/>
<accession>A0A8X6XP62</accession>
<keyword evidence="2" id="KW-1185">Reference proteome</keyword>
<evidence type="ECO:0000313" key="1">
    <source>
        <dbReference type="EMBL" id="GFY56140.1"/>
    </source>
</evidence>
<name>A0A8X6XP62_9ARAC</name>
<organism evidence="1 2">
    <name type="scientific">Trichonephila inaurata madagascariensis</name>
    <dbReference type="NCBI Taxonomy" id="2747483"/>
    <lineage>
        <taxon>Eukaryota</taxon>
        <taxon>Metazoa</taxon>
        <taxon>Ecdysozoa</taxon>
        <taxon>Arthropoda</taxon>
        <taxon>Chelicerata</taxon>
        <taxon>Arachnida</taxon>
        <taxon>Araneae</taxon>
        <taxon>Araneomorphae</taxon>
        <taxon>Entelegynae</taxon>
        <taxon>Araneoidea</taxon>
        <taxon>Nephilidae</taxon>
        <taxon>Trichonephila</taxon>
        <taxon>Trichonephila inaurata</taxon>
    </lineage>
</organism>
<evidence type="ECO:0000313" key="2">
    <source>
        <dbReference type="Proteomes" id="UP000886998"/>
    </source>
</evidence>